<dbReference type="EMBL" id="JADCTT010000009">
    <property type="protein sequence ID" value="KAF9748327.1"/>
    <property type="molecule type" value="Genomic_DNA"/>
</dbReference>
<keyword evidence="4" id="KW-0472">Membrane</keyword>
<evidence type="ECO:0000313" key="7">
    <source>
        <dbReference type="Proteomes" id="UP000616885"/>
    </source>
</evidence>
<evidence type="ECO:0000256" key="2">
    <source>
        <dbReference type="ARBA" id="ARBA00023004"/>
    </source>
</evidence>
<feature type="compositionally biased region" description="Polar residues" evidence="3">
    <location>
        <begin position="465"/>
        <end position="475"/>
    </location>
</feature>
<gene>
    <name evidence="6" type="ORF">IM811_017832</name>
</gene>
<proteinExistence type="predicted"/>
<sequence length="504" mass="54253">MASQRLLILLIALLLSRCLSSDVPSPANFERRVNARVGVINSQLYLEGGAVSEKGVSGAWPVNNTLSLDLTTSWLPQDASFRSTDKSSNNIPSLWGNAMFVDNVAGAFYIWGGRYFFASDPPPLKLWKFTANKNGGGDWAMRRQIPPSVQFYAQKLGTPETHDGLSKLNIPGFVSFNFTTKKWTNHTDAPFSSKGTLAYATATYLPGVGPNGIIMLLSGQGQSVPKGSEPILFETVHFLDPVTLKWFKQNTTGQAPAARVGHCAVGVTESNSSEIFVYGGAGEGNLRHNDVHILSLPGFNWVNTGATSQQTRIEMGCVAAGNRNMVVVGGAKSSGDDESPDMNSQGLGIFDMTALEWKTKYTSDAGQYETPDINLAKVAFSEGVKDLFPEKETGSNNTSPETGSNNASPEPDQDKTKPLSAGAIAGAVVGGVAGIAAIAALLFFLLRKKKHSSLSQHSQMEYSPAYNQSPYSSTMAKYPPELNHDGERFELSAPRRFVELPTQP</sequence>
<evidence type="ECO:0008006" key="8">
    <source>
        <dbReference type="Google" id="ProtNLM"/>
    </source>
</evidence>
<dbReference type="Gene3D" id="2.120.10.80">
    <property type="entry name" value="Kelch-type beta propeller"/>
    <property type="match status" value="1"/>
</dbReference>
<keyword evidence="5" id="KW-0732">Signal</keyword>
<dbReference type="Pfam" id="PF24681">
    <property type="entry name" value="Kelch_KLHDC2_KLHL20_DRC7"/>
    <property type="match status" value="1"/>
</dbReference>
<feature type="compositionally biased region" description="Polar residues" evidence="3">
    <location>
        <begin position="394"/>
        <end position="408"/>
    </location>
</feature>
<dbReference type="InterPro" id="IPR015915">
    <property type="entry name" value="Kelch-typ_b-propeller"/>
</dbReference>
<dbReference type="GO" id="GO:0019760">
    <property type="term" value="P:glucosinolate metabolic process"/>
    <property type="evidence" value="ECO:0007669"/>
    <property type="project" value="UniProtKB-ARBA"/>
</dbReference>
<feature type="region of interest" description="Disordered" evidence="3">
    <location>
        <begin position="456"/>
        <end position="504"/>
    </location>
</feature>
<keyword evidence="2" id="KW-0408">Iron</keyword>
<evidence type="ECO:0000256" key="3">
    <source>
        <dbReference type="SAM" id="MobiDB-lite"/>
    </source>
</evidence>
<evidence type="ECO:0000256" key="5">
    <source>
        <dbReference type="SAM" id="SignalP"/>
    </source>
</evidence>
<feature type="region of interest" description="Disordered" evidence="3">
    <location>
        <begin position="388"/>
        <end position="418"/>
    </location>
</feature>
<dbReference type="PANTHER" id="PTHR47435:SF4">
    <property type="entry name" value="KELCH REPEAT PROTEIN (AFU_ORTHOLOGUE AFUA_5G12780)"/>
    <property type="match status" value="1"/>
</dbReference>
<accession>A0A8H7KCU1</accession>
<feature type="signal peptide" evidence="5">
    <location>
        <begin position="1"/>
        <end position="20"/>
    </location>
</feature>
<dbReference type="PANTHER" id="PTHR47435">
    <property type="entry name" value="KELCH REPEAT PROTEIN (AFU_ORTHOLOGUE AFUA_5G12780)"/>
    <property type="match status" value="1"/>
</dbReference>
<keyword evidence="4" id="KW-1133">Transmembrane helix</keyword>
<keyword evidence="1" id="KW-0677">Repeat</keyword>
<protein>
    <recommendedName>
        <fullName evidence="8">Kelch repeat-containing protein</fullName>
    </recommendedName>
</protein>
<evidence type="ECO:0000256" key="4">
    <source>
        <dbReference type="SAM" id="Phobius"/>
    </source>
</evidence>
<feature type="transmembrane region" description="Helical" evidence="4">
    <location>
        <begin position="423"/>
        <end position="446"/>
    </location>
</feature>
<evidence type="ECO:0000256" key="1">
    <source>
        <dbReference type="ARBA" id="ARBA00022737"/>
    </source>
</evidence>
<dbReference type="AlphaFoldDB" id="A0A8H7KCU1"/>
<keyword evidence="4" id="KW-0812">Transmembrane</keyword>
<comment type="caution">
    <text evidence="6">The sequence shown here is derived from an EMBL/GenBank/DDBJ whole genome shotgun (WGS) entry which is preliminary data.</text>
</comment>
<name>A0A8H7KCU1_BIOOC</name>
<reference evidence="6" key="1">
    <citation type="submission" date="2020-10" db="EMBL/GenBank/DDBJ databases">
        <title>High-Quality Genome Resource of Clonostachys rosea strain S41 by Oxford Nanopore Long-Read Sequencing.</title>
        <authorList>
            <person name="Wang H."/>
        </authorList>
    </citation>
    <scope>NUCLEOTIDE SEQUENCE</scope>
    <source>
        <strain evidence="6">S41</strain>
    </source>
</reference>
<organism evidence="6 7">
    <name type="scientific">Bionectria ochroleuca</name>
    <name type="common">Gliocladium roseum</name>
    <dbReference type="NCBI Taxonomy" id="29856"/>
    <lineage>
        <taxon>Eukaryota</taxon>
        <taxon>Fungi</taxon>
        <taxon>Dikarya</taxon>
        <taxon>Ascomycota</taxon>
        <taxon>Pezizomycotina</taxon>
        <taxon>Sordariomycetes</taxon>
        <taxon>Hypocreomycetidae</taxon>
        <taxon>Hypocreales</taxon>
        <taxon>Bionectriaceae</taxon>
        <taxon>Clonostachys</taxon>
    </lineage>
</organism>
<feature type="chain" id="PRO_5034009967" description="Kelch repeat-containing protein" evidence="5">
    <location>
        <begin position="21"/>
        <end position="504"/>
    </location>
</feature>
<dbReference type="SUPFAM" id="SSF50965">
    <property type="entry name" value="Galactose oxidase, central domain"/>
    <property type="match status" value="1"/>
</dbReference>
<dbReference type="InterPro" id="IPR011043">
    <property type="entry name" value="Gal_Oxase/kelch_b-propeller"/>
</dbReference>
<evidence type="ECO:0000313" key="6">
    <source>
        <dbReference type="EMBL" id="KAF9748327.1"/>
    </source>
</evidence>
<dbReference type="Proteomes" id="UP000616885">
    <property type="component" value="Unassembled WGS sequence"/>
</dbReference>